<protein>
    <submittedName>
        <fullName evidence="1">4615_t:CDS:1</fullName>
    </submittedName>
</protein>
<sequence>MKLNLKLAVFVEDDDERVQHARCAAKSYEKEQENTCKTVIITGLETLLVRELVVRLNKYISTNKLQEGISRDE</sequence>
<organism evidence="1 2">
    <name type="scientific">Funneliformis geosporum</name>
    <dbReference type="NCBI Taxonomy" id="1117311"/>
    <lineage>
        <taxon>Eukaryota</taxon>
        <taxon>Fungi</taxon>
        <taxon>Fungi incertae sedis</taxon>
        <taxon>Mucoromycota</taxon>
        <taxon>Glomeromycotina</taxon>
        <taxon>Glomeromycetes</taxon>
        <taxon>Glomerales</taxon>
        <taxon>Glomeraceae</taxon>
        <taxon>Funneliformis</taxon>
    </lineage>
</organism>
<gene>
    <name evidence="1" type="ORF">FWILDA_LOCUS8521</name>
</gene>
<evidence type="ECO:0000313" key="2">
    <source>
        <dbReference type="Proteomes" id="UP001153678"/>
    </source>
</evidence>
<proteinExistence type="predicted"/>
<dbReference type="EMBL" id="CAMKVN010001832">
    <property type="protein sequence ID" value="CAI2178309.1"/>
    <property type="molecule type" value="Genomic_DNA"/>
</dbReference>
<reference evidence="1" key="1">
    <citation type="submission" date="2022-08" db="EMBL/GenBank/DDBJ databases">
        <authorList>
            <person name="Kallberg Y."/>
            <person name="Tangrot J."/>
            <person name="Rosling A."/>
        </authorList>
    </citation>
    <scope>NUCLEOTIDE SEQUENCE</scope>
    <source>
        <strain evidence="1">Wild A</strain>
    </source>
</reference>
<comment type="caution">
    <text evidence="1">The sequence shown here is derived from an EMBL/GenBank/DDBJ whole genome shotgun (WGS) entry which is preliminary data.</text>
</comment>
<accession>A0A9W4SR75</accession>
<dbReference type="AlphaFoldDB" id="A0A9W4SR75"/>
<keyword evidence="2" id="KW-1185">Reference proteome</keyword>
<dbReference type="Proteomes" id="UP001153678">
    <property type="component" value="Unassembled WGS sequence"/>
</dbReference>
<name>A0A9W4SR75_9GLOM</name>
<evidence type="ECO:0000313" key="1">
    <source>
        <dbReference type="EMBL" id="CAI2178309.1"/>
    </source>
</evidence>